<proteinExistence type="predicted"/>
<feature type="region of interest" description="Disordered" evidence="1">
    <location>
        <begin position="1"/>
        <end position="87"/>
    </location>
</feature>
<gene>
    <name evidence="2" type="ORF">BDV38DRAFT_261733</name>
</gene>
<evidence type="ECO:0000256" key="1">
    <source>
        <dbReference type="SAM" id="MobiDB-lite"/>
    </source>
</evidence>
<sequence length="87" mass="9803">MSSSLQEPQGSSHTLSSVSQNQTPPGNIRRSRGASTVEPDMSHYLYFEDNDCFFPPTELGQKPPRQGEEREPRQSPMDAEQPRVPEE</sequence>
<dbReference type="RefSeq" id="XP_031908377.1">
    <property type="nucleotide sequence ID" value="XM_032056035.1"/>
</dbReference>
<organism evidence="2 3">
    <name type="scientific">Aspergillus pseudotamarii</name>
    <dbReference type="NCBI Taxonomy" id="132259"/>
    <lineage>
        <taxon>Eukaryota</taxon>
        <taxon>Fungi</taxon>
        <taxon>Dikarya</taxon>
        <taxon>Ascomycota</taxon>
        <taxon>Pezizomycotina</taxon>
        <taxon>Eurotiomycetes</taxon>
        <taxon>Eurotiomycetidae</taxon>
        <taxon>Eurotiales</taxon>
        <taxon>Aspergillaceae</taxon>
        <taxon>Aspergillus</taxon>
        <taxon>Aspergillus subgen. Circumdati</taxon>
    </lineage>
</organism>
<name>A0A5N6SGU1_ASPPS</name>
<evidence type="ECO:0000313" key="2">
    <source>
        <dbReference type="EMBL" id="KAE8132314.1"/>
    </source>
</evidence>
<keyword evidence="3" id="KW-1185">Reference proteome</keyword>
<dbReference type="Proteomes" id="UP000325672">
    <property type="component" value="Unassembled WGS sequence"/>
</dbReference>
<accession>A0A5N6SGU1</accession>
<protein>
    <submittedName>
        <fullName evidence="2">Uncharacterized protein</fullName>
    </submittedName>
</protein>
<evidence type="ECO:0000313" key="3">
    <source>
        <dbReference type="Proteomes" id="UP000325672"/>
    </source>
</evidence>
<dbReference type="EMBL" id="ML743636">
    <property type="protein sequence ID" value="KAE8132314.1"/>
    <property type="molecule type" value="Genomic_DNA"/>
</dbReference>
<reference evidence="2 3" key="1">
    <citation type="submission" date="2019-04" db="EMBL/GenBank/DDBJ databases">
        <title>Friends and foes A comparative genomics study of 23 Aspergillus species from section Flavi.</title>
        <authorList>
            <consortium name="DOE Joint Genome Institute"/>
            <person name="Kjaerbolling I."/>
            <person name="Vesth T."/>
            <person name="Frisvad J.C."/>
            <person name="Nybo J.L."/>
            <person name="Theobald S."/>
            <person name="Kildgaard S."/>
            <person name="Isbrandt T."/>
            <person name="Kuo A."/>
            <person name="Sato A."/>
            <person name="Lyhne E.K."/>
            <person name="Kogle M.E."/>
            <person name="Wiebenga A."/>
            <person name="Kun R.S."/>
            <person name="Lubbers R.J."/>
            <person name="Makela M.R."/>
            <person name="Barry K."/>
            <person name="Chovatia M."/>
            <person name="Clum A."/>
            <person name="Daum C."/>
            <person name="Haridas S."/>
            <person name="He G."/>
            <person name="LaButti K."/>
            <person name="Lipzen A."/>
            <person name="Mondo S."/>
            <person name="Riley R."/>
            <person name="Salamov A."/>
            <person name="Simmons B.A."/>
            <person name="Magnuson J.K."/>
            <person name="Henrissat B."/>
            <person name="Mortensen U.H."/>
            <person name="Larsen T.O."/>
            <person name="Devries R.P."/>
            <person name="Grigoriev I.V."/>
            <person name="Machida M."/>
            <person name="Baker S.E."/>
            <person name="Andersen M.R."/>
        </authorList>
    </citation>
    <scope>NUCLEOTIDE SEQUENCE [LARGE SCALE GENOMIC DNA]</scope>
    <source>
        <strain evidence="2 3">CBS 117625</strain>
    </source>
</reference>
<dbReference type="GeneID" id="43640245"/>
<dbReference type="OrthoDB" id="4475146at2759"/>
<dbReference type="AlphaFoldDB" id="A0A5N6SGU1"/>
<feature type="compositionally biased region" description="Polar residues" evidence="1">
    <location>
        <begin position="1"/>
        <end position="25"/>
    </location>
</feature>